<evidence type="ECO:0000313" key="2">
    <source>
        <dbReference type="EMBL" id="WOB06457.1"/>
    </source>
</evidence>
<proteinExistence type="predicted"/>
<organism evidence="2 3">
    <name type="scientific">Piscinibacter gummiphilus</name>
    <dbReference type="NCBI Taxonomy" id="946333"/>
    <lineage>
        <taxon>Bacteria</taxon>
        <taxon>Pseudomonadati</taxon>
        <taxon>Pseudomonadota</taxon>
        <taxon>Betaproteobacteria</taxon>
        <taxon>Burkholderiales</taxon>
        <taxon>Sphaerotilaceae</taxon>
        <taxon>Piscinibacter</taxon>
    </lineage>
</organism>
<dbReference type="InterPro" id="IPR007803">
    <property type="entry name" value="Asp/Arg/Pro-Hydrxlase"/>
</dbReference>
<feature type="domain" description="Aspartyl/asparaginy/proline hydroxylase" evidence="1">
    <location>
        <begin position="79"/>
        <end position="185"/>
    </location>
</feature>
<dbReference type="EMBL" id="CP136336">
    <property type="protein sequence ID" value="WOB06457.1"/>
    <property type="molecule type" value="Genomic_DNA"/>
</dbReference>
<dbReference type="InterPro" id="IPR027443">
    <property type="entry name" value="IPNS-like_sf"/>
</dbReference>
<sequence>MQNFLKVAENVNVTPLLLALQRQPDLFGRHGARQYAPGTPHSGMTDVWVRYNDCRPFEAGERPWSEFNDAHESVWYPEADAIPEVRPVVFDLMAKVQGERLGGVLITKLPPRTAIEPHIDGGWHASYYDKYYVALKCEKGAVFGFPDGEIHARAGDVYWFRNDVEHWVVNGSEDERLAMIVCIRHSRGAAWSA</sequence>
<dbReference type="SUPFAM" id="SSF51197">
    <property type="entry name" value="Clavaminate synthase-like"/>
    <property type="match status" value="1"/>
</dbReference>
<evidence type="ECO:0000313" key="3">
    <source>
        <dbReference type="Proteomes" id="UP001303946"/>
    </source>
</evidence>
<dbReference type="RefSeq" id="WP_316698904.1">
    <property type="nucleotide sequence ID" value="NZ_CP136336.1"/>
</dbReference>
<name>A0ABZ0CN88_9BURK</name>
<dbReference type="Pfam" id="PF05118">
    <property type="entry name" value="Asp_Arg_Hydrox"/>
    <property type="match status" value="1"/>
</dbReference>
<gene>
    <name evidence="2" type="ORF">RXV79_16165</name>
</gene>
<protein>
    <submittedName>
        <fullName evidence="2">Aspartyl/asparaginyl beta-hydroxylase domain-containing protein</fullName>
    </submittedName>
</protein>
<reference evidence="2 3" key="1">
    <citation type="submission" date="2023-10" db="EMBL/GenBank/DDBJ databases">
        <title>Bacteria for the degradation of biodegradable plastic PBAT(Polybutylene adipate terephthalate).</title>
        <authorList>
            <person name="Weon H.-Y."/>
            <person name="Yeon J."/>
        </authorList>
    </citation>
    <scope>NUCLEOTIDE SEQUENCE [LARGE SCALE GENOMIC DNA]</scope>
    <source>
        <strain evidence="2 3">SBD 7-3</strain>
    </source>
</reference>
<dbReference type="Proteomes" id="UP001303946">
    <property type="component" value="Chromosome"/>
</dbReference>
<evidence type="ECO:0000259" key="1">
    <source>
        <dbReference type="Pfam" id="PF05118"/>
    </source>
</evidence>
<dbReference type="Gene3D" id="2.60.120.330">
    <property type="entry name" value="B-lactam Antibiotic, Isopenicillin N Synthase, Chain"/>
    <property type="match status" value="1"/>
</dbReference>
<keyword evidence="3" id="KW-1185">Reference proteome</keyword>
<accession>A0ABZ0CN88</accession>